<evidence type="ECO:0000313" key="8">
    <source>
        <dbReference type="EMBL" id="QEG38677.1"/>
    </source>
</evidence>
<dbReference type="InterPro" id="IPR013766">
    <property type="entry name" value="Thioredoxin_domain"/>
</dbReference>
<evidence type="ECO:0000256" key="5">
    <source>
        <dbReference type="SAM" id="MobiDB-lite"/>
    </source>
</evidence>
<dbReference type="EMBL" id="CP042914">
    <property type="protein sequence ID" value="QEG38677.1"/>
    <property type="molecule type" value="Genomic_DNA"/>
</dbReference>
<dbReference type="RefSeq" id="WP_068142760.1">
    <property type="nucleotide sequence ID" value="NZ_CP042914.1"/>
</dbReference>
<dbReference type="SUPFAM" id="SSF52833">
    <property type="entry name" value="Thioredoxin-like"/>
    <property type="match status" value="1"/>
</dbReference>
<reference evidence="8 9" key="1">
    <citation type="submission" date="2019-08" db="EMBL/GenBank/DDBJ databases">
        <title>Deep-cultivation of Planctomycetes and their phenomic and genomic characterization uncovers novel biology.</title>
        <authorList>
            <person name="Wiegand S."/>
            <person name="Jogler M."/>
            <person name="Boedeker C."/>
            <person name="Pinto D."/>
            <person name="Vollmers J."/>
            <person name="Rivas-Marin E."/>
            <person name="Kohn T."/>
            <person name="Peeters S.H."/>
            <person name="Heuer A."/>
            <person name="Rast P."/>
            <person name="Oberbeckmann S."/>
            <person name="Bunk B."/>
            <person name="Jeske O."/>
            <person name="Meyerdierks A."/>
            <person name="Storesund J.E."/>
            <person name="Kallscheuer N."/>
            <person name="Luecker S."/>
            <person name="Lage O.M."/>
            <person name="Pohl T."/>
            <person name="Merkel B.J."/>
            <person name="Hornburger P."/>
            <person name="Mueller R.-W."/>
            <person name="Bruemmer F."/>
            <person name="Labrenz M."/>
            <person name="Spormann A.M."/>
            <person name="Op den Camp H."/>
            <person name="Overmann J."/>
            <person name="Amann R."/>
            <person name="Jetten M.S.M."/>
            <person name="Mascher T."/>
            <person name="Medema M.H."/>
            <person name="Devos D.P."/>
            <person name="Kaster A.-K."/>
            <person name="Ovreas L."/>
            <person name="Rohde M."/>
            <person name="Galperin M.Y."/>
            <person name="Jogler C."/>
        </authorList>
    </citation>
    <scope>NUCLEOTIDE SEQUENCE [LARGE SCALE GENOMIC DNA]</scope>
    <source>
        <strain evidence="8 9">UC8</strain>
    </source>
</reference>
<proteinExistence type="predicted"/>
<evidence type="ECO:0000259" key="7">
    <source>
        <dbReference type="PROSITE" id="PS51352"/>
    </source>
</evidence>
<dbReference type="InterPro" id="IPR036249">
    <property type="entry name" value="Thioredoxin-like_sf"/>
</dbReference>
<dbReference type="InterPro" id="IPR050553">
    <property type="entry name" value="Thioredoxin_ResA/DsbE_sf"/>
</dbReference>
<dbReference type="CDD" id="cd02966">
    <property type="entry name" value="TlpA_like_family"/>
    <property type="match status" value="1"/>
</dbReference>
<evidence type="ECO:0000256" key="3">
    <source>
        <dbReference type="ARBA" id="ARBA00023157"/>
    </source>
</evidence>
<feature type="domain" description="Thioredoxin" evidence="7">
    <location>
        <begin position="43"/>
        <end position="206"/>
    </location>
</feature>
<feature type="chain" id="PRO_5022821354" evidence="6">
    <location>
        <begin position="27"/>
        <end position="209"/>
    </location>
</feature>
<dbReference type="Gene3D" id="3.40.30.10">
    <property type="entry name" value="Glutaredoxin"/>
    <property type="match status" value="1"/>
</dbReference>
<evidence type="ECO:0000256" key="1">
    <source>
        <dbReference type="ARBA" id="ARBA00004196"/>
    </source>
</evidence>
<dbReference type="GO" id="GO:0030313">
    <property type="term" value="C:cell envelope"/>
    <property type="evidence" value="ECO:0007669"/>
    <property type="project" value="UniProtKB-SubCell"/>
</dbReference>
<dbReference type="PROSITE" id="PS51352">
    <property type="entry name" value="THIOREDOXIN_2"/>
    <property type="match status" value="1"/>
</dbReference>
<protein>
    <submittedName>
        <fullName evidence="8">Thiol-disulfide oxidoreductase</fullName>
    </submittedName>
</protein>
<gene>
    <name evidence="8" type="ORF">UC8_06350</name>
</gene>
<dbReference type="KEGG" id="rul:UC8_06350"/>
<feature type="signal peptide" evidence="6">
    <location>
        <begin position="1"/>
        <end position="26"/>
    </location>
</feature>
<keyword evidence="2" id="KW-0201">Cytochrome c-type biogenesis</keyword>
<keyword evidence="4" id="KW-0676">Redox-active center</keyword>
<keyword evidence="3" id="KW-1015">Disulfide bond</keyword>
<evidence type="ECO:0000256" key="4">
    <source>
        <dbReference type="ARBA" id="ARBA00023284"/>
    </source>
</evidence>
<organism evidence="8 9">
    <name type="scientific">Roseimaritima ulvae</name>
    <dbReference type="NCBI Taxonomy" id="980254"/>
    <lineage>
        <taxon>Bacteria</taxon>
        <taxon>Pseudomonadati</taxon>
        <taxon>Planctomycetota</taxon>
        <taxon>Planctomycetia</taxon>
        <taxon>Pirellulales</taxon>
        <taxon>Pirellulaceae</taxon>
        <taxon>Roseimaritima</taxon>
    </lineage>
</organism>
<evidence type="ECO:0000313" key="9">
    <source>
        <dbReference type="Proteomes" id="UP000325286"/>
    </source>
</evidence>
<dbReference type="PANTHER" id="PTHR42852:SF6">
    <property type="entry name" value="THIOL:DISULFIDE INTERCHANGE PROTEIN DSBE"/>
    <property type="match status" value="1"/>
</dbReference>
<comment type="subcellular location">
    <subcellularLocation>
        <location evidence="1">Cell envelope</location>
    </subcellularLocation>
</comment>
<dbReference type="Proteomes" id="UP000325286">
    <property type="component" value="Chromosome"/>
</dbReference>
<feature type="region of interest" description="Disordered" evidence="5">
    <location>
        <begin position="23"/>
        <end position="51"/>
    </location>
</feature>
<keyword evidence="6" id="KW-0732">Signal</keyword>
<evidence type="ECO:0000256" key="6">
    <source>
        <dbReference type="SAM" id="SignalP"/>
    </source>
</evidence>
<keyword evidence="9" id="KW-1185">Reference proteome</keyword>
<name>A0A5B9QHS6_9BACT</name>
<sequence precursor="true">MSIQPLATACLLLGTLVAAGCTPSDAPTDPDSPTPDAAVSDTPASDTPAPDSAAAAAAIAPKLASLEEVQKHIQSLGRPAVVDYWSLACQPCMDEFPGLVRLHEQHGERVACMAVDVDFDGRKSKPPESYQEAVTAFLTEQQATFPSYICTTPSEDVYASLEIDSIPTVFVFAADGTVAKKFVDAGDTAGFSYADDVMPFVEQMLAETP</sequence>
<accession>A0A5B9QHS6</accession>
<evidence type="ECO:0000256" key="2">
    <source>
        <dbReference type="ARBA" id="ARBA00022748"/>
    </source>
</evidence>
<dbReference type="GO" id="GO:0017004">
    <property type="term" value="P:cytochrome complex assembly"/>
    <property type="evidence" value="ECO:0007669"/>
    <property type="project" value="UniProtKB-KW"/>
</dbReference>
<dbReference type="PANTHER" id="PTHR42852">
    <property type="entry name" value="THIOL:DISULFIDE INTERCHANGE PROTEIN DSBE"/>
    <property type="match status" value="1"/>
</dbReference>
<dbReference type="OrthoDB" id="261812at2"/>
<dbReference type="AlphaFoldDB" id="A0A5B9QHS6"/>